<sequence length="399" mass="41790">MRRRVVALSVVALLVTAGVVLVRSNGSDTRTISATFSRTTSLYEGAAVKVLGVKVGRVDEIQVDGTVVDVQMSVDEDVDLPEDVTALIVPPSIVGDRFVQLSPAYVGGPELADGAHLGLDRTDVPMELEDTYDGLNKISAALGPNGVDRTGAFARLISASALGLKGNGRLLNSTLTDLAGLMSTLSATSDDFNGLVENLGTTTHTLAGKDRTIRALIRTMADVGTHLDGQGAGLTVAIRKLRTALGLVGTFTRTNRREIEHTVERLGSLSGQLAEHQHELREELAIAPLGLNGLLRSYVPQNWELSEIGRVPPGARTGAVNSRSDLLDDLETTLGYSLSAVCQGMPAEQRVQLAAFCSTLTSLGGDLGAVVDEAMRSRGAGTVSSVPGATSLDEILGGQ</sequence>
<evidence type="ECO:0000259" key="2">
    <source>
        <dbReference type="Pfam" id="PF11887"/>
    </source>
</evidence>
<proteinExistence type="predicted"/>
<dbReference type="InterPro" id="IPR003399">
    <property type="entry name" value="Mce/MlaD"/>
</dbReference>
<dbReference type="RefSeq" id="WP_149750259.1">
    <property type="nucleotide sequence ID" value="NZ_VUJW01000003.1"/>
</dbReference>
<reference evidence="3 4" key="1">
    <citation type="submission" date="2019-09" db="EMBL/GenBank/DDBJ databases">
        <title>Nocardioides panacisoli sp. nov., isolated from the soil of a ginseng field.</title>
        <authorList>
            <person name="Cho C."/>
        </authorList>
    </citation>
    <scope>NUCLEOTIDE SEQUENCE [LARGE SCALE GENOMIC DNA]</scope>
    <source>
        <strain evidence="3 4">BN140041</strain>
    </source>
</reference>
<protein>
    <submittedName>
        <fullName evidence="3">MCE family protein</fullName>
    </submittedName>
</protein>
<dbReference type="InterPro" id="IPR052336">
    <property type="entry name" value="MlaD_Phospholipid_Transporter"/>
</dbReference>
<dbReference type="NCBIfam" id="TIGR00996">
    <property type="entry name" value="Mtu_fam_mce"/>
    <property type="match status" value="1"/>
</dbReference>
<comment type="caution">
    <text evidence="3">The sequence shown here is derived from an EMBL/GenBank/DDBJ whole genome shotgun (WGS) entry which is preliminary data.</text>
</comment>
<gene>
    <name evidence="3" type="ORF">F0U47_10340</name>
</gene>
<dbReference type="PANTHER" id="PTHR33371">
    <property type="entry name" value="INTERMEMBRANE PHOSPHOLIPID TRANSPORT SYSTEM BINDING PROTEIN MLAD-RELATED"/>
    <property type="match status" value="1"/>
</dbReference>
<evidence type="ECO:0000313" key="3">
    <source>
        <dbReference type="EMBL" id="KAA1427815.1"/>
    </source>
</evidence>
<dbReference type="Pfam" id="PF02470">
    <property type="entry name" value="MlaD"/>
    <property type="match status" value="1"/>
</dbReference>
<accession>A0A5B1M3N0</accession>
<dbReference type="EMBL" id="VUJW01000003">
    <property type="protein sequence ID" value="KAA1427815.1"/>
    <property type="molecule type" value="Genomic_DNA"/>
</dbReference>
<evidence type="ECO:0000313" key="4">
    <source>
        <dbReference type="Proteomes" id="UP000324351"/>
    </source>
</evidence>
<organism evidence="3 4">
    <name type="scientific">Nocardioides antri</name>
    <dbReference type="NCBI Taxonomy" id="2607659"/>
    <lineage>
        <taxon>Bacteria</taxon>
        <taxon>Bacillati</taxon>
        <taxon>Actinomycetota</taxon>
        <taxon>Actinomycetes</taxon>
        <taxon>Propionibacteriales</taxon>
        <taxon>Nocardioidaceae</taxon>
        <taxon>Nocardioides</taxon>
    </lineage>
</organism>
<feature type="domain" description="Mammalian cell entry C-terminal" evidence="2">
    <location>
        <begin position="110"/>
        <end position="281"/>
    </location>
</feature>
<dbReference type="InterPro" id="IPR005693">
    <property type="entry name" value="Mce"/>
</dbReference>
<dbReference type="InterPro" id="IPR024516">
    <property type="entry name" value="Mce_C"/>
</dbReference>
<dbReference type="AlphaFoldDB" id="A0A5B1M3N0"/>
<dbReference type="GO" id="GO:0005576">
    <property type="term" value="C:extracellular region"/>
    <property type="evidence" value="ECO:0007669"/>
    <property type="project" value="TreeGrafter"/>
</dbReference>
<dbReference type="Pfam" id="PF11887">
    <property type="entry name" value="Mce4_CUP1"/>
    <property type="match status" value="1"/>
</dbReference>
<reference evidence="3 4" key="2">
    <citation type="submission" date="2019-09" db="EMBL/GenBank/DDBJ databases">
        <authorList>
            <person name="Jin C."/>
        </authorList>
    </citation>
    <scope>NUCLEOTIDE SEQUENCE [LARGE SCALE GENOMIC DNA]</scope>
    <source>
        <strain evidence="3 4">BN140041</strain>
    </source>
</reference>
<dbReference type="PANTHER" id="PTHR33371:SF4">
    <property type="entry name" value="INTERMEMBRANE PHOSPHOLIPID TRANSPORT SYSTEM BINDING PROTEIN MLAD"/>
    <property type="match status" value="1"/>
</dbReference>
<name>A0A5B1M3N0_9ACTN</name>
<evidence type="ECO:0000259" key="1">
    <source>
        <dbReference type="Pfam" id="PF02470"/>
    </source>
</evidence>
<dbReference type="Proteomes" id="UP000324351">
    <property type="component" value="Unassembled WGS sequence"/>
</dbReference>
<feature type="domain" description="Mce/MlaD" evidence="1">
    <location>
        <begin position="29"/>
        <end position="103"/>
    </location>
</feature>
<keyword evidence="4" id="KW-1185">Reference proteome</keyword>